<evidence type="ECO:0000259" key="2">
    <source>
        <dbReference type="Pfam" id="PF12489"/>
    </source>
</evidence>
<dbReference type="AlphaFoldDB" id="A0A3M0KEY9"/>
<dbReference type="PANTHER" id="PTHR17085">
    <property type="entry name" value="NUCLEAR RECEPTOR COACTIVATOR 4"/>
    <property type="match status" value="1"/>
</dbReference>
<name>A0A3M0KEY9_HIRRU</name>
<dbReference type="GO" id="GO:0009725">
    <property type="term" value="P:response to hormone"/>
    <property type="evidence" value="ECO:0007669"/>
    <property type="project" value="TreeGrafter"/>
</dbReference>
<dbReference type="Proteomes" id="UP000269221">
    <property type="component" value="Unassembled WGS sequence"/>
</dbReference>
<dbReference type="EMBL" id="QRBI01000108">
    <property type="protein sequence ID" value="RMC11716.1"/>
    <property type="molecule type" value="Genomic_DNA"/>
</dbReference>
<reference evidence="4 5" key="1">
    <citation type="submission" date="2018-07" db="EMBL/GenBank/DDBJ databases">
        <title>A high quality draft genome assembly of the barn swallow (H. rustica rustica).</title>
        <authorList>
            <person name="Formenti G."/>
            <person name="Chiara M."/>
            <person name="Poveda L."/>
            <person name="Francoijs K.-J."/>
            <person name="Bonisoli-Alquati A."/>
            <person name="Canova L."/>
            <person name="Gianfranceschi L."/>
            <person name="Horner D.S."/>
            <person name="Saino N."/>
        </authorList>
    </citation>
    <scope>NUCLEOTIDE SEQUENCE [LARGE SCALE GENOMIC DNA]</scope>
    <source>
        <strain evidence="4">Chelidonia</strain>
        <tissue evidence="4">Blood</tissue>
    </source>
</reference>
<evidence type="ECO:0000256" key="1">
    <source>
        <dbReference type="SAM" id="MobiDB-lite"/>
    </source>
</evidence>
<feature type="region of interest" description="Disordered" evidence="1">
    <location>
        <begin position="698"/>
        <end position="717"/>
    </location>
</feature>
<evidence type="ECO:0000313" key="4">
    <source>
        <dbReference type="EMBL" id="RMC11716.1"/>
    </source>
</evidence>
<feature type="region of interest" description="Disordered" evidence="1">
    <location>
        <begin position="117"/>
        <end position="136"/>
    </location>
</feature>
<feature type="domain" description="G protein-regulated inducer of neurite outgrowth C-terminal" evidence="3">
    <location>
        <begin position="516"/>
        <end position="592"/>
    </location>
</feature>
<dbReference type="InterPro" id="IPR022174">
    <property type="entry name" value="NCOA4_N"/>
</dbReference>
<protein>
    <recommendedName>
        <fullName evidence="6">G protein-regulated inducer of neurite outgrowth C-terminal domain-containing protein</fullName>
    </recommendedName>
</protein>
<dbReference type="GO" id="GO:0003713">
    <property type="term" value="F:transcription coactivator activity"/>
    <property type="evidence" value="ECO:0007669"/>
    <property type="project" value="InterPro"/>
</dbReference>
<comment type="caution">
    <text evidence="4">The sequence shown here is derived from an EMBL/GenBank/DDBJ whole genome shotgun (WGS) entry which is preliminary data.</text>
</comment>
<evidence type="ECO:0000313" key="5">
    <source>
        <dbReference type="Proteomes" id="UP000269221"/>
    </source>
</evidence>
<keyword evidence="5" id="KW-1185">Reference proteome</keyword>
<dbReference type="STRING" id="333673.A0A3M0KEY9"/>
<dbReference type="PANTHER" id="PTHR17085:SF3">
    <property type="entry name" value="NUCLEAR RECEPTOR COACTIVATOR 4"/>
    <property type="match status" value="1"/>
</dbReference>
<gene>
    <name evidence="4" type="ORF">DUI87_11839</name>
</gene>
<feature type="region of interest" description="Disordered" evidence="1">
    <location>
        <begin position="1094"/>
        <end position="1132"/>
    </location>
</feature>
<feature type="compositionally biased region" description="Basic and acidic residues" evidence="1">
    <location>
        <begin position="1103"/>
        <end position="1113"/>
    </location>
</feature>
<feature type="compositionally biased region" description="Low complexity" evidence="1">
    <location>
        <begin position="117"/>
        <end position="126"/>
    </location>
</feature>
<dbReference type="Pfam" id="PF12489">
    <property type="entry name" value="ARA70"/>
    <property type="match status" value="2"/>
</dbReference>
<dbReference type="OrthoDB" id="6334544at2759"/>
<dbReference type="InterPro" id="IPR039947">
    <property type="entry name" value="NCoA-4"/>
</dbReference>
<organism evidence="4 5">
    <name type="scientific">Hirundo rustica rustica</name>
    <dbReference type="NCBI Taxonomy" id="333673"/>
    <lineage>
        <taxon>Eukaryota</taxon>
        <taxon>Metazoa</taxon>
        <taxon>Chordata</taxon>
        <taxon>Craniata</taxon>
        <taxon>Vertebrata</taxon>
        <taxon>Euteleostomi</taxon>
        <taxon>Archelosauria</taxon>
        <taxon>Archosauria</taxon>
        <taxon>Dinosauria</taxon>
        <taxon>Saurischia</taxon>
        <taxon>Theropoda</taxon>
        <taxon>Coelurosauria</taxon>
        <taxon>Aves</taxon>
        <taxon>Neognathae</taxon>
        <taxon>Neoaves</taxon>
        <taxon>Telluraves</taxon>
        <taxon>Australaves</taxon>
        <taxon>Passeriformes</taxon>
        <taxon>Sylvioidea</taxon>
        <taxon>Hirundinidae</taxon>
        <taxon>Hirundo</taxon>
    </lineage>
</organism>
<feature type="domain" description="Nuclear receptor coactivator 4 N-terminal" evidence="2">
    <location>
        <begin position="722"/>
        <end position="851"/>
    </location>
</feature>
<dbReference type="Pfam" id="PF15235">
    <property type="entry name" value="GRIN_C"/>
    <property type="match status" value="1"/>
</dbReference>
<dbReference type="InterPro" id="IPR032745">
    <property type="entry name" value="GRIN_C"/>
</dbReference>
<evidence type="ECO:0000259" key="3">
    <source>
        <dbReference type="Pfam" id="PF15235"/>
    </source>
</evidence>
<evidence type="ECO:0008006" key="6">
    <source>
        <dbReference type="Google" id="ProtNLM"/>
    </source>
</evidence>
<sequence length="1232" mass="137182">MHHFLQAAIALVFNPLDSFEPCVADHTHVLKRLQERSLFFAMSSDSHQLHTHSYQDSQSSCHSLLNVNSHPLSKSSSNLACIGHSRSLEEKQNKQELKKSHSSTICHILENRSDARSVQSSGWSSSQPRTMGLGSEVQTINDRSANDHSEGRTKNTNHVLVTEQSSASWGVGDTKMRVQSSTVENVSSACFVHQQGMYKMEESGAALQRSHSDLTCSCKQQTYVTHVETSATHSSLSSSGCRHDPPVARMSSQTQRYGSETNENTAHYQNLVAHLPRDQQVPTNTFDSGSIPRNTTVYTDPGTFHVAVLGPHVPGNSFPNRTMFSQAPGVIHGGLAYGNIPNSAYSPMVMTVHNNSAGPCSLRQDALKADATIPAYCHSLPIPSIQLIPQLLCSVSETEKEQAAPGYFHSFSASDILTYPKLVSSVSESGLDAKKILKCCNVPGEQLQPAQQERAPPEAKAARVALSSQQDADMVVTTKDMWTMTSMNDISKGLKPALERRDAEVQTLPTMECKSVSTSPAAAAEGHSHVFPEVNLEASKSPVREVRWDDEGMTWEVYGASVDPEVLGVAIQKHLEFQIEQFQTEPAAAAEKNSVLCEATLPTETLSDHLDYDTVLVKPVEDVAETCHCPLCLLVQERQLAFLGRVLLGNCMGRYSRLYMGVEKRCKVVSVVRKSLAYFLLNSASMVKIMKPYRSEPVDKLGNTSRMSPPQDRNRNSCSSETLAKCLQAKKDLETAISGIVKAEQQIKENWREVKAKIHSHISRQLECLRSREVWLLEQVDLVQQLKEEALQQQAQQLYWYLGQFNCLIHQLERSYSNELANQISSCLERLESLTLKPEESSILNFEADTSYLRQAITSFGSIKTMQTSERENVSPWFPGQTCALMNCEQDSKSSKVCYFEQAWGNLKDLENWLLHNQQRDVAGKTDSPGRKDSTSTLNSSFSTFEKMEELESLGQEEMDLSDWLLTPDTENGSIASDEKWKNEFKPFREECNLNDWLLKAETCTSCRGSQSRSVEIENLGNLKCLNEHLDGKKSPTTSAVNAWLLQHPQAPFKVEDVCKANDLCASFSECVCDDNCGKEALCKWLLKRDGKDKNGVPVGQRDVPDPEHEKTKFAASSWLSPAQQLPGEPVSAEKADYSAEIAEPWKALLERPLTSWLAKAEHKAESTEEKESREKADKSFKSPFLDLLAPFHLPLNVNSWVLTSNDLENANPPPVEDKWLLRKKAQVSRSF</sequence>
<feature type="domain" description="Nuclear receptor coactivator 4 N-terminal" evidence="2">
    <location>
        <begin position="889"/>
        <end position="972"/>
    </location>
</feature>
<proteinExistence type="predicted"/>
<dbReference type="GO" id="GO:0006879">
    <property type="term" value="P:intracellular iron ion homeostasis"/>
    <property type="evidence" value="ECO:0007669"/>
    <property type="project" value="InterPro"/>
</dbReference>
<accession>A0A3M0KEY9</accession>